<evidence type="ECO:0000313" key="2">
    <source>
        <dbReference type="Proteomes" id="UP000694420"/>
    </source>
</evidence>
<sequence>MAVMDVQFKQVHKKQPTLSWSKKHKLLGNRSKEMLPLYTKNHPENCHEKDIRGTSMPMQLSPCLQGDPKWKYCNSESQHPC</sequence>
<protein>
    <submittedName>
        <fullName evidence="1">Uncharacterized protein</fullName>
    </submittedName>
</protein>
<keyword evidence="2" id="KW-1185">Reference proteome</keyword>
<accession>A0A8C6ZIQ6</accession>
<reference evidence="1" key="1">
    <citation type="submission" date="2025-08" db="UniProtKB">
        <authorList>
            <consortium name="Ensembl"/>
        </authorList>
    </citation>
    <scope>IDENTIFICATION</scope>
</reference>
<reference evidence="1" key="2">
    <citation type="submission" date="2025-09" db="UniProtKB">
        <authorList>
            <consortium name="Ensembl"/>
        </authorList>
    </citation>
    <scope>IDENTIFICATION</scope>
</reference>
<evidence type="ECO:0000313" key="1">
    <source>
        <dbReference type="Ensembl" id="ENSNPEP00000012077.1"/>
    </source>
</evidence>
<dbReference type="AlphaFoldDB" id="A0A8C6ZIQ6"/>
<dbReference type="Proteomes" id="UP000694420">
    <property type="component" value="Unplaced"/>
</dbReference>
<organism evidence="1 2">
    <name type="scientific">Nothoprocta perdicaria</name>
    <name type="common">Chilean tinamou</name>
    <name type="synonym">Crypturus perdicarius</name>
    <dbReference type="NCBI Taxonomy" id="30464"/>
    <lineage>
        <taxon>Eukaryota</taxon>
        <taxon>Metazoa</taxon>
        <taxon>Chordata</taxon>
        <taxon>Craniata</taxon>
        <taxon>Vertebrata</taxon>
        <taxon>Euteleostomi</taxon>
        <taxon>Archelosauria</taxon>
        <taxon>Archosauria</taxon>
        <taxon>Dinosauria</taxon>
        <taxon>Saurischia</taxon>
        <taxon>Theropoda</taxon>
        <taxon>Coelurosauria</taxon>
        <taxon>Aves</taxon>
        <taxon>Palaeognathae</taxon>
        <taxon>Tinamiformes</taxon>
        <taxon>Tinamidae</taxon>
        <taxon>Nothoprocta</taxon>
    </lineage>
</organism>
<dbReference type="Ensembl" id="ENSNPET00000012381.1">
    <property type="protein sequence ID" value="ENSNPEP00000012077.1"/>
    <property type="gene ID" value="ENSNPEG00000009048.1"/>
</dbReference>
<name>A0A8C6ZIQ6_NOTPE</name>
<proteinExistence type="predicted"/>